<name>A0A6J2JCQ2_BOMMA</name>
<evidence type="ECO:0000313" key="3">
    <source>
        <dbReference type="RefSeq" id="XP_028026299.1"/>
    </source>
</evidence>
<feature type="region of interest" description="Disordered" evidence="1">
    <location>
        <begin position="1"/>
        <end position="31"/>
    </location>
</feature>
<gene>
    <name evidence="3" type="primary">LOC114240046</name>
</gene>
<dbReference type="Proteomes" id="UP000504629">
    <property type="component" value="Unplaced"/>
</dbReference>
<accession>A0A6J2JCQ2</accession>
<organism evidence="2 3">
    <name type="scientific">Bombyx mandarina</name>
    <name type="common">Wild silk moth</name>
    <name type="synonym">Wild silkworm</name>
    <dbReference type="NCBI Taxonomy" id="7092"/>
    <lineage>
        <taxon>Eukaryota</taxon>
        <taxon>Metazoa</taxon>
        <taxon>Ecdysozoa</taxon>
        <taxon>Arthropoda</taxon>
        <taxon>Hexapoda</taxon>
        <taxon>Insecta</taxon>
        <taxon>Pterygota</taxon>
        <taxon>Neoptera</taxon>
        <taxon>Endopterygota</taxon>
        <taxon>Lepidoptera</taxon>
        <taxon>Glossata</taxon>
        <taxon>Ditrysia</taxon>
        <taxon>Bombycoidea</taxon>
        <taxon>Bombycidae</taxon>
        <taxon>Bombycinae</taxon>
        <taxon>Bombyx</taxon>
    </lineage>
</organism>
<keyword evidence="2" id="KW-1185">Reference proteome</keyword>
<evidence type="ECO:0000256" key="1">
    <source>
        <dbReference type="SAM" id="MobiDB-lite"/>
    </source>
</evidence>
<evidence type="ECO:0000313" key="2">
    <source>
        <dbReference type="Proteomes" id="UP000504629"/>
    </source>
</evidence>
<sequence length="100" mass="11603">MLHPKSLDPKEDVKKKRNNESDEKHRRADRTFRSYRSGSGAGLLVIYKTITIDCLNGELDFINWWTTVRSMAASTRLTLVNKNGVENKSNKIYKIIEKYV</sequence>
<dbReference type="RefSeq" id="XP_028026299.1">
    <property type="nucleotide sequence ID" value="XM_028170498.1"/>
</dbReference>
<dbReference type="KEGG" id="bman:114240046"/>
<dbReference type="GeneID" id="114240046"/>
<proteinExistence type="predicted"/>
<dbReference type="AlphaFoldDB" id="A0A6J2JCQ2"/>
<reference evidence="3" key="1">
    <citation type="submission" date="2025-08" db="UniProtKB">
        <authorList>
            <consortium name="RefSeq"/>
        </authorList>
    </citation>
    <scope>IDENTIFICATION</scope>
    <source>
        <tissue evidence="3">Silk gland</tissue>
    </source>
</reference>
<protein>
    <submittedName>
        <fullName evidence="3">Uncharacterized protein LOC114240046</fullName>
    </submittedName>
</protein>